<name>B9RAC4_RICCO</name>
<reference evidence="3" key="1">
    <citation type="journal article" date="2010" name="Nat. Biotechnol.">
        <title>Draft genome sequence of the oilseed species Ricinus communis.</title>
        <authorList>
            <person name="Chan A.P."/>
            <person name="Crabtree J."/>
            <person name="Zhao Q."/>
            <person name="Lorenzi H."/>
            <person name="Orvis J."/>
            <person name="Puiu D."/>
            <person name="Melake-Berhan A."/>
            <person name="Jones K.M."/>
            <person name="Redman J."/>
            <person name="Chen G."/>
            <person name="Cahoon E.B."/>
            <person name="Gedil M."/>
            <person name="Stanke M."/>
            <person name="Haas B.J."/>
            <person name="Wortman J.R."/>
            <person name="Fraser-Liggett C.M."/>
            <person name="Ravel J."/>
            <person name="Rabinowicz P.D."/>
        </authorList>
    </citation>
    <scope>NUCLEOTIDE SEQUENCE [LARGE SCALE GENOMIC DNA]</scope>
    <source>
        <strain evidence="3">cv. Hale</strain>
    </source>
</reference>
<keyword evidence="3" id="KW-1185">Reference proteome</keyword>
<dbReference type="AlphaFoldDB" id="B9RAC4"/>
<sequence>MECDVEVGEQNNDLDEDPYLIECEYLFDDDEELQPNTNREIVICTGGKKRVGNEPEPSFMTKKRENFKKWEKQIVTGNQLLKLKEKIVQKVIGPARNKRKKQIGKSSGIETTSKQP</sequence>
<protein>
    <submittedName>
        <fullName evidence="2">Uncharacterized protein</fullName>
    </submittedName>
</protein>
<dbReference type="InParanoid" id="B9RAC4"/>
<feature type="compositionally biased region" description="Polar residues" evidence="1">
    <location>
        <begin position="104"/>
        <end position="116"/>
    </location>
</feature>
<proteinExistence type="predicted"/>
<accession>B9RAC4</accession>
<dbReference type="EMBL" id="EQ973773">
    <property type="protein sequence ID" value="EEF51751.1"/>
    <property type="molecule type" value="Genomic_DNA"/>
</dbReference>
<organism evidence="2 3">
    <name type="scientific">Ricinus communis</name>
    <name type="common">Castor bean</name>
    <dbReference type="NCBI Taxonomy" id="3988"/>
    <lineage>
        <taxon>Eukaryota</taxon>
        <taxon>Viridiplantae</taxon>
        <taxon>Streptophyta</taxon>
        <taxon>Embryophyta</taxon>
        <taxon>Tracheophyta</taxon>
        <taxon>Spermatophyta</taxon>
        <taxon>Magnoliopsida</taxon>
        <taxon>eudicotyledons</taxon>
        <taxon>Gunneridae</taxon>
        <taxon>Pentapetalae</taxon>
        <taxon>rosids</taxon>
        <taxon>fabids</taxon>
        <taxon>Malpighiales</taxon>
        <taxon>Euphorbiaceae</taxon>
        <taxon>Acalyphoideae</taxon>
        <taxon>Acalypheae</taxon>
        <taxon>Ricinus</taxon>
    </lineage>
</organism>
<evidence type="ECO:0000313" key="2">
    <source>
        <dbReference type="EMBL" id="EEF51751.1"/>
    </source>
</evidence>
<feature type="region of interest" description="Disordered" evidence="1">
    <location>
        <begin position="96"/>
        <end position="116"/>
    </location>
</feature>
<evidence type="ECO:0000256" key="1">
    <source>
        <dbReference type="SAM" id="MobiDB-lite"/>
    </source>
</evidence>
<evidence type="ECO:0000313" key="3">
    <source>
        <dbReference type="Proteomes" id="UP000008311"/>
    </source>
</evidence>
<gene>
    <name evidence="2" type="ORF">RCOM_1505520</name>
</gene>
<dbReference type="Proteomes" id="UP000008311">
    <property type="component" value="Unassembled WGS sequence"/>
</dbReference>